<dbReference type="RefSeq" id="WP_140048881.1">
    <property type="nucleotide sequence ID" value="NZ_FXWK01000001.1"/>
</dbReference>
<dbReference type="Gene3D" id="2.60.120.260">
    <property type="entry name" value="Galactose-binding domain-like"/>
    <property type="match status" value="1"/>
</dbReference>
<gene>
    <name evidence="1" type="ORF">SAMN06295905_0841</name>
</gene>
<name>A0A1Y6EM05_9HYPH</name>
<evidence type="ECO:0000313" key="2">
    <source>
        <dbReference type="Proteomes" id="UP000194474"/>
    </source>
</evidence>
<evidence type="ECO:0000313" key="1">
    <source>
        <dbReference type="EMBL" id="SMQ63607.1"/>
    </source>
</evidence>
<dbReference type="EMBL" id="FXWK01000001">
    <property type="protein sequence ID" value="SMQ63607.1"/>
    <property type="molecule type" value="Genomic_DNA"/>
</dbReference>
<organism evidence="1 2">
    <name type="scientific">Devosia lucknowensis</name>
    <dbReference type="NCBI Taxonomy" id="1096929"/>
    <lineage>
        <taxon>Bacteria</taxon>
        <taxon>Pseudomonadati</taxon>
        <taxon>Pseudomonadota</taxon>
        <taxon>Alphaproteobacteria</taxon>
        <taxon>Hyphomicrobiales</taxon>
        <taxon>Devosiaceae</taxon>
        <taxon>Devosia</taxon>
    </lineage>
</organism>
<sequence length="163" mass="18090">MRVLFHQASCSLPLAPYGMVNARNQIGLIPFAGSRFGTMAQVIDADPYRDTAIRIACQLSSEAVEGKATMWVRIDDGQGKRLRFENLLERPGVAIDGTRDWTGFAITLDVPRAAESIYFGFLLSGRGLVRARNFTVDAVDAREAQPRSGTHRFERPTNLDFRG</sequence>
<accession>A0A1Y6EM05</accession>
<reference evidence="2" key="1">
    <citation type="submission" date="2017-04" db="EMBL/GenBank/DDBJ databases">
        <authorList>
            <person name="Varghese N."/>
            <person name="Submissions S."/>
        </authorList>
    </citation>
    <scope>NUCLEOTIDE SEQUENCE [LARGE SCALE GENOMIC DNA]</scope>
</reference>
<proteinExistence type="predicted"/>
<protein>
    <submittedName>
        <fullName evidence="1">Uncharacterized protein</fullName>
    </submittedName>
</protein>
<dbReference type="OrthoDB" id="9803104at2"/>
<keyword evidence="2" id="KW-1185">Reference proteome</keyword>
<dbReference type="Proteomes" id="UP000194474">
    <property type="component" value="Unassembled WGS sequence"/>
</dbReference>
<dbReference type="AlphaFoldDB" id="A0A1Y6EM05"/>